<evidence type="ECO:0000313" key="4">
    <source>
        <dbReference type="Proteomes" id="UP000023785"/>
    </source>
</evidence>
<evidence type="ECO:0000313" key="3">
    <source>
        <dbReference type="EMBL" id="ESK37234.1"/>
    </source>
</evidence>
<dbReference type="SUPFAM" id="SSF50044">
    <property type="entry name" value="SH3-domain"/>
    <property type="match status" value="2"/>
</dbReference>
<sequence>MIFKVIAIHKSEYPTPIHFKKGDQLSVGKKYIGIEAWDNWYFCKTTVGLEGWVPKQIIQWIEKEKVWIATESYTARELDVAIGDQVIGKYILNGWIWCNHLLYKKSGWVPSNVLQIYQ</sequence>
<dbReference type="Proteomes" id="UP000023785">
    <property type="component" value="Unassembled WGS sequence"/>
</dbReference>
<name>V2UPG0_9GAMM</name>
<proteinExistence type="predicted"/>
<dbReference type="OrthoDB" id="1030757at2"/>
<dbReference type="AlphaFoldDB" id="V2UPG0"/>
<reference evidence="3 4" key="1">
    <citation type="submission" date="2013-10" db="EMBL/GenBank/DDBJ databases">
        <title>The Genome Sequence of Acinetobacter nectaris CIP 110549.</title>
        <authorList>
            <consortium name="The Broad Institute Genomics Platform"/>
            <consortium name="The Broad Institute Genome Sequencing Center for Infectious Disease"/>
            <person name="Cerqueira G."/>
            <person name="Feldgarden M."/>
            <person name="Courvalin P."/>
            <person name="Grillot-Courvalin C."/>
            <person name="Clermont D."/>
            <person name="Rocha E."/>
            <person name="Yoon E.-J."/>
            <person name="Nemec A."/>
            <person name="Young S.K."/>
            <person name="Zeng Q."/>
            <person name="Gargeya S."/>
            <person name="Fitzgerald M."/>
            <person name="Abouelleil A."/>
            <person name="Alvarado L."/>
            <person name="Berlin A.M."/>
            <person name="Chapman S.B."/>
            <person name="Gainer-Dewar J."/>
            <person name="Goldberg J."/>
            <person name="Gnerre S."/>
            <person name="Griggs A."/>
            <person name="Gujja S."/>
            <person name="Hansen M."/>
            <person name="Howarth C."/>
            <person name="Imamovic A."/>
            <person name="Ireland A."/>
            <person name="Larimer J."/>
            <person name="McCowan C."/>
            <person name="Murphy C."/>
            <person name="Pearson M."/>
            <person name="Poon T.W."/>
            <person name="Priest M."/>
            <person name="Roberts A."/>
            <person name="Saif S."/>
            <person name="Shea T."/>
            <person name="Sykes S."/>
            <person name="Wortman J."/>
            <person name="Nusbaum C."/>
            <person name="Birren B."/>
        </authorList>
    </citation>
    <scope>NUCLEOTIDE SEQUENCE [LARGE SCALE GENOMIC DNA]</scope>
    <source>
        <strain evidence="3 4">CIP 110549</strain>
    </source>
</reference>
<dbReference type="InterPro" id="IPR036028">
    <property type="entry name" value="SH3-like_dom_sf"/>
</dbReference>
<evidence type="ECO:0000259" key="2">
    <source>
        <dbReference type="Pfam" id="PF07653"/>
    </source>
</evidence>
<dbReference type="Pfam" id="PF07653">
    <property type="entry name" value="SH3_2"/>
    <property type="match status" value="1"/>
</dbReference>
<dbReference type="RefSeq" id="WP_023273899.1">
    <property type="nucleotide sequence ID" value="NZ_KI530736.1"/>
</dbReference>
<accession>V2UPG0</accession>
<keyword evidence="1" id="KW-0728">SH3 domain</keyword>
<dbReference type="InterPro" id="IPR014593">
    <property type="entry name" value="UCP034961_SH3_2"/>
</dbReference>
<dbReference type="HOGENOM" id="CLU_161446_2_0_6"/>
<dbReference type="eggNOG" id="ENOG503302Y">
    <property type="taxonomic scope" value="Bacteria"/>
</dbReference>
<keyword evidence="4" id="KW-1185">Reference proteome</keyword>
<dbReference type="InterPro" id="IPR001452">
    <property type="entry name" value="SH3_domain"/>
</dbReference>
<evidence type="ECO:0000256" key="1">
    <source>
        <dbReference type="ARBA" id="ARBA00022443"/>
    </source>
</evidence>
<protein>
    <recommendedName>
        <fullName evidence="2">SH3 domain-containing protein</fullName>
    </recommendedName>
</protein>
<comment type="caution">
    <text evidence="3">The sequence shown here is derived from an EMBL/GenBank/DDBJ whole genome shotgun (WGS) entry which is preliminary data.</text>
</comment>
<feature type="domain" description="SH3" evidence="2">
    <location>
        <begin position="3"/>
        <end position="59"/>
    </location>
</feature>
<dbReference type="STRING" id="1392540.P256_02289"/>
<dbReference type="PATRIC" id="fig|1392540.3.peg.2210"/>
<organism evidence="3 4">
    <name type="scientific">Acinetobacter nectaris CIP 110549</name>
    <dbReference type="NCBI Taxonomy" id="1392540"/>
    <lineage>
        <taxon>Bacteria</taxon>
        <taxon>Pseudomonadati</taxon>
        <taxon>Pseudomonadota</taxon>
        <taxon>Gammaproteobacteria</taxon>
        <taxon>Moraxellales</taxon>
        <taxon>Moraxellaceae</taxon>
        <taxon>Acinetobacter</taxon>
    </lineage>
</organism>
<gene>
    <name evidence="3" type="ORF">P256_02289</name>
</gene>
<dbReference type="Gene3D" id="2.30.30.40">
    <property type="entry name" value="SH3 Domains"/>
    <property type="match status" value="1"/>
</dbReference>
<dbReference type="EMBL" id="AYER01000010">
    <property type="protein sequence ID" value="ESK37234.1"/>
    <property type="molecule type" value="Genomic_DNA"/>
</dbReference>
<dbReference type="PIRSF" id="PIRSF034961">
    <property type="entry name" value="UCP034961_SH3_2"/>
    <property type="match status" value="1"/>
</dbReference>